<dbReference type="GO" id="GO:0005524">
    <property type="term" value="F:ATP binding"/>
    <property type="evidence" value="ECO:0007669"/>
    <property type="project" value="UniProtKB-KW"/>
</dbReference>
<keyword evidence="1" id="KW-0547">Nucleotide-binding</keyword>
<dbReference type="InterPro" id="IPR041628">
    <property type="entry name" value="ChlI/MoxR_AAA_lid"/>
</dbReference>
<dbReference type="AlphaFoldDB" id="A0A0D8BFX1"/>
<dbReference type="Gene3D" id="1.10.8.80">
    <property type="entry name" value="Magnesium chelatase subunit I, C-Terminal domain"/>
    <property type="match status" value="1"/>
</dbReference>
<dbReference type="Pfam" id="PF17863">
    <property type="entry name" value="AAA_lid_2"/>
    <property type="match status" value="1"/>
</dbReference>
<dbReference type="Gene3D" id="3.40.50.300">
    <property type="entry name" value="P-loop containing nucleotide triphosphate hydrolases"/>
    <property type="match status" value="1"/>
</dbReference>
<proteinExistence type="inferred from homology"/>
<evidence type="ECO:0000259" key="5">
    <source>
        <dbReference type="Pfam" id="PF17863"/>
    </source>
</evidence>
<name>A0A0D8BFX1_9ACTN</name>
<dbReference type="InterPro" id="IPR027417">
    <property type="entry name" value="P-loop_NTPase"/>
</dbReference>
<protein>
    <submittedName>
        <fullName evidence="6">MoxR-like ATPase</fullName>
        <ecNumber evidence="6">3.6.3.-</ecNumber>
    </submittedName>
</protein>
<dbReference type="Pfam" id="PF07726">
    <property type="entry name" value="AAA_3"/>
    <property type="match status" value="1"/>
</dbReference>
<reference evidence="7" key="1">
    <citation type="submission" date="2015-02" db="EMBL/GenBank/DDBJ databases">
        <title>Draft Genome of Frankia sp. CpI1-S.</title>
        <authorList>
            <person name="Oshone R.T."/>
            <person name="Ngom M."/>
            <person name="Ghodhbane-Gtari F."/>
            <person name="Gtari M."/>
            <person name="Morris K."/>
            <person name="Thomas K."/>
            <person name="Sen A."/>
            <person name="Tisa L.S."/>
        </authorList>
    </citation>
    <scope>NUCLEOTIDE SEQUENCE [LARGE SCALE GENOMIC DNA]</scope>
    <source>
        <strain evidence="7">CpI1-S</strain>
    </source>
</reference>
<feature type="domain" description="ChlI/MoxR AAA lid" evidence="5">
    <location>
        <begin position="257"/>
        <end position="327"/>
    </location>
</feature>
<evidence type="ECO:0000313" key="6">
    <source>
        <dbReference type="EMBL" id="KJE23051.1"/>
    </source>
</evidence>
<dbReference type="GO" id="GO:0016887">
    <property type="term" value="F:ATP hydrolysis activity"/>
    <property type="evidence" value="ECO:0007669"/>
    <property type="project" value="InterPro"/>
</dbReference>
<organism evidence="6 7">
    <name type="scientific">Frankia torreyi</name>
    <dbReference type="NCBI Taxonomy" id="1856"/>
    <lineage>
        <taxon>Bacteria</taxon>
        <taxon>Bacillati</taxon>
        <taxon>Actinomycetota</taxon>
        <taxon>Actinomycetes</taxon>
        <taxon>Frankiales</taxon>
        <taxon>Frankiaceae</taxon>
        <taxon>Frankia</taxon>
    </lineage>
</organism>
<dbReference type="SUPFAM" id="SSF52540">
    <property type="entry name" value="P-loop containing nucleoside triphosphate hydrolases"/>
    <property type="match status" value="1"/>
</dbReference>
<accession>A0A0D8BFX1</accession>
<dbReference type="OrthoDB" id="9808397at2"/>
<keyword evidence="7" id="KW-1185">Reference proteome</keyword>
<comment type="caution">
    <text evidence="6">The sequence shown here is derived from an EMBL/GenBank/DDBJ whole genome shotgun (WGS) entry which is preliminary data.</text>
</comment>
<dbReference type="EC" id="3.6.3.-" evidence="6"/>
<evidence type="ECO:0000256" key="1">
    <source>
        <dbReference type="ARBA" id="ARBA00022741"/>
    </source>
</evidence>
<dbReference type="RefSeq" id="WP_082121882.1">
    <property type="nucleotide sequence ID" value="NZ_JYFN01000017.1"/>
</dbReference>
<sequence>MTYTSQPEAAYPPLGSPGDIAYPGGSGATFAHIHDAIVASVERVVHGKSEVVRLAVACLLAGGHLLVEDVPGVGKTSLAKALAATIGGTSQRVQFTPDLLPSDITGISMWRSDIARFEFRPGAVFANVVIGDEINRASPKTQSALLEVMEERQVTVDAETHQVPLPFMVVATQNPIDMEGTYRLPEAQLDRFLMRLSVGYPDLATEMAILTGADSAGAAAYLEPVTSPQVVSQLVAAVRQAHTSPSIVQYVATLAARTRTRPELRLGVSPRGSIGWLRAAQALAYGQGRGYVVPDDIKTVARPVLAHRLLLTADADVRGISVTDVLDDVLASVPAPTRTQAN</sequence>
<dbReference type="CDD" id="cd00009">
    <property type="entry name" value="AAA"/>
    <property type="match status" value="1"/>
</dbReference>
<evidence type="ECO:0000313" key="7">
    <source>
        <dbReference type="Proteomes" id="UP000032545"/>
    </source>
</evidence>
<dbReference type="Proteomes" id="UP000032545">
    <property type="component" value="Unassembled WGS sequence"/>
</dbReference>
<dbReference type="PIRSF" id="PIRSF002849">
    <property type="entry name" value="AAA_ATPase_chaperone_MoxR_prd"/>
    <property type="match status" value="1"/>
</dbReference>
<keyword evidence="2" id="KW-0067">ATP-binding</keyword>
<dbReference type="PANTHER" id="PTHR42759:SF5">
    <property type="entry name" value="METHANOL DEHYDROGENASE REGULATOR"/>
    <property type="match status" value="1"/>
</dbReference>
<dbReference type="PANTHER" id="PTHR42759">
    <property type="entry name" value="MOXR FAMILY PROTEIN"/>
    <property type="match status" value="1"/>
</dbReference>
<dbReference type="FunFam" id="3.40.50.300:FF:000640">
    <property type="entry name" value="MoxR family ATPase"/>
    <property type="match status" value="1"/>
</dbReference>
<reference evidence="6 7" key="2">
    <citation type="journal article" date="2016" name="Genome Announc.">
        <title>Permanent Draft Genome Sequences for Two Variants of Frankia sp. Strain CpI1, the First Frankia Strain Isolated from Root Nodules of Comptonia peregrina.</title>
        <authorList>
            <person name="Oshone R."/>
            <person name="Hurst S.G.IV."/>
            <person name="Abebe-Akele F."/>
            <person name="Simpson S."/>
            <person name="Morris K."/>
            <person name="Thomas W.K."/>
            <person name="Tisa L.S."/>
        </authorList>
    </citation>
    <scope>NUCLEOTIDE SEQUENCE [LARGE SCALE GENOMIC DNA]</scope>
    <source>
        <strain evidence="7">CpI1-S</strain>
    </source>
</reference>
<dbReference type="InterPro" id="IPR050764">
    <property type="entry name" value="CbbQ/NirQ/NorQ/GpvN"/>
</dbReference>
<evidence type="ECO:0000256" key="2">
    <source>
        <dbReference type="ARBA" id="ARBA00022840"/>
    </source>
</evidence>
<gene>
    <name evidence="6" type="ORF">FF36_02653</name>
</gene>
<keyword evidence="6" id="KW-0378">Hydrolase</keyword>
<evidence type="ECO:0000259" key="4">
    <source>
        <dbReference type="Pfam" id="PF07726"/>
    </source>
</evidence>
<comment type="similarity">
    <text evidence="3">Belongs to the MoxR family.</text>
</comment>
<feature type="domain" description="ATPase AAA-3" evidence="4">
    <location>
        <begin position="64"/>
        <end position="194"/>
    </location>
</feature>
<dbReference type="EMBL" id="JYFN01000017">
    <property type="protein sequence ID" value="KJE23051.1"/>
    <property type="molecule type" value="Genomic_DNA"/>
</dbReference>
<evidence type="ECO:0000256" key="3">
    <source>
        <dbReference type="ARBA" id="ARBA00061607"/>
    </source>
</evidence>
<dbReference type="InterPro" id="IPR011703">
    <property type="entry name" value="ATPase_AAA-3"/>
</dbReference>
<dbReference type="PATRIC" id="fig|1502723.3.peg.1771"/>